<dbReference type="PANTHER" id="PTHR48111">
    <property type="entry name" value="REGULATOR OF RPOS"/>
    <property type="match status" value="1"/>
</dbReference>
<dbReference type="PROSITE" id="PS51755">
    <property type="entry name" value="OMPR_PHOB"/>
    <property type="match status" value="1"/>
</dbReference>
<dbReference type="GO" id="GO:0000156">
    <property type="term" value="F:phosphorelay response regulator activity"/>
    <property type="evidence" value="ECO:0007669"/>
    <property type="project" value="TreeGrafter"/>
</dbReference>
<evidence type="ECO:0000313" key="8">
    <source>
        <dbReference type="EMBL" id="RAK57296.1"/>
    </source>
</evidence>
<evidence type="ECO:0000259" key="7">
    <source>
        <dbReference type="PROSITE" id="PS51755"/>
    </source>
</evidence>
<proteinExistence type="predicted"/>
<evidence type="ECO:0000256" key="5">
    <source>
        <dbReference type="PROSITE-ProRule" id="PRU01091"/>
    </source>
</evidence>
<dbReference type="GO" id="GO:0032993">
    <property type="term" value="C:protein-DNA complex"/>
    <property type="evidence" value="ECO:0007669"/>
    <property type="project" value="TreeGrafter"/>
</dbReference>
<name>A0A328AUD1_9CAUL</name>
<dbReference type="PANTHER" id="PTHR48111:SF40">
    <property type="entry name" value="PHOSPHATE REGULON TRANSCRIPTIONAL REGULATORY PROTEIN PHOB"/>
    <property type="match status" value="1"/>
</dbReference>
<reference evidence="9" key="1">
    <citation type="submission" date="2018-05" db="EMBL/GenBank/DDBJ databases">
        <authorList>
            <person name="Li X."/>
        </authorList>
    </citation>
    <scope>NUCLEOTIDE SEQUENCE [LARGE SCALE GENOMIC DNA]</scope>
    <source>
        <strain evidence="9">YIM 73061</strain>
    </source>
</reference>
<dbReference type="GO" id="GO:0006355">
    <property type="term" value="P:regulation of DNA-templated transcription"/>
    <property type="evidence" value="ECO:0007669"/>
    <property type="project" value="InterPro"/>
</dbReference>
<dbReference type="OrthoDB" id="9802426at2"/>
<evidence type="ECO:0000313" key="9">
    <source>
        <dbReference type="Proteomes" id="UP000249725"/>
    </source>
</evidence>
<evidence type="ECO:0000256" key="3">
    <source>
        <dbReference type="ARBA" id="ARBA00023125"/>
    </source>
</evidence>
<keyword evidence="2" id="KW-0902">Two-component regulatory system</keyword>
<feature type="domain" description="OmpR/PhoB-type" evidence="7">
    <location>
        <begin position="132"/>
        <end position="231"/>
    </location>
</feature>
<feature type="domain" description="Response regulatory" evidence="6">
    <location>
        <begin position="10"/>
        <end position="124"/>
    </location>
</feature>
<protein>
    <submittedName>
        <fullName evidence="8">DNA-binding response regulator</fullName>
    </submittedName>
</protein>
<dbReference type="PROSITE" id="PS50110">
    <property type="entry name" value="RESPONSE_REGULATORY"/>
    <property type="match status" value="1"/>
</dbReference>
<dbReference type="Gene3D" id="1.10.10.10">
    <property type="entry name" value="Winged helix-like DNA-binding domain superfamily/Winged helix DNA-binding domain"/>
    <property type="match status" value="1"/>
</dbReference>
<dbReference type="Gene3D" id="6.10.250.690">
    <property type="match status" value="1"/>
</dbReference>
<dbReference type="AlphaFoldDB" id="A0A328AUD1"/>
<sequence length="231" mass="25985">MFHRMAQRKTLLIVDDDADLRGAVAEQLQTEDFRTVEAGTAREGVRLAQEHRPDLVLLDVDLPDMDGRDACQEMRRAGVAAPVIMLTAASADEDTIRGLESGANDYVTKPYKFAVLLARIRAQLRSHEHSEGAVFRLGAYEFRPANKILVDGQQRKIRLTEKETNILKYLYRAGEKPVSREELLAEVWGYNAGVTTHTLETHVYRLRQKIESDPANARLLLTEAGGYRLAP</sequence>
<dbReference type="InterPro" id="IPR016032">
    <property type="entry name" value="Sig_transdc_resp-reg_C-effctor"/>
</dbReference>
<dbReference type="GO" id="GO:0000976">
    <property type="term" value="F:transcription cis-regulatory region binding"/>
    <property type="evidence" value="ECO:0007669"/>
    <property type="project" value="TreeGrafter"/>
</dbReference>
<feature type="modified residue" description="4-aspartylphosphate" evidence="4">
    <location>
        <position position="59"/>
    </location>
</feature>
<dbReference type="SMART" id="SM00862">
    <property type="entry name" value="Trans_reg_C"/>
    <property type="match status" value="1"/>
</dbReference>
<dbReference type="InterPro" id="IPR011006">
    <property type="entry name" value="CheY-like_superfamily"/>
</dbReference>
<evidence type="ECO:0000256" key="4">
    <source>
        <dbReference type="PROSITE-ProRule" id="PRU00169"/>
    </source>
</evidence>
<evidence type="ECO:0000256" key="2">
    <source>
        <dbReference type="ARBA" id="ARBA00023012"/>
    </source>
</evidence>
<evidence type="ECO:0000259" key="6">
    <source>
        <dbReference type="PROSITE" id="PS50110"/>
    </source>
</evidence>
<dbReference type="InterPro" id="IPR039420">
    <property type="entry name" value="WalR-like"/>
</dbReference>
<organism evidence="8 9">
    <name type="scientific">Phenylobacterium deserti</name>
    <dbReference type="NCBI Taxonomy" id="1914756"/>
    <lineage>
        <taxon>Bacteria</taxon>
        <taxon>Pseudomonadati</taxon>
        <taxon>Pseudomonadota</taxon>
        <taxon>Alphaproteobacteria</taxon>
        <taxon>Caulobacterales</taxon>
        <taxon>Caulobacteraceae</taxon>
        <taxon>Phenylobacterium</taxon>
    </lineage>
</organism>
<dbReference type="GO" id="GO:0005829">
    <property type="term" value="C:cytosol"/>
    <property type="evidence" value="ECO:0007669"/>
    <property type="project" value="TreeGrafter"/>
</dbReference>
<dbReference type="SUPFAM" id="SSF46894">
    <property type="entry name" value="C-terminal effector domain of the bipartite response regulators"/>
    <property type="match status" value="1"/>
</dbReference>
<dbReference type="CDD" id="cd17574">
    <property type="entry name" value="REC_OmpR"/>
    <property type="match status" value="1"/>
</dbReference>
<dbReference type="Gene3D" id="3.40.50.2300">
    <property type="match status" value="1"/>
</dbReference>
<dbReference type="InterPro" id="IPR036388">
    <property type="entry name" value="WH-like_DNA-bd_sf"/>
</dbReference>
<accession>A0A328AUD1</accession>
<keyword evidence="9" id="KW-1185">Reference proteome</keyword>
<keyword evidence="1 4" id="KW-0597">Phosphoprotein</keyword>
<keyword evidence="3 5" id="KW-0238">DNA-binding</keyword>
<dbReference type="InterPro" id="IPR001789">
    <property type="entry name" value="Sig_transdc_resp-reg_receiver"/>
</dbReference>
<dbReference type="SMART" id="SM00448">
    <property type="entry name" value="REC"/>
    <property type="match status" value="1"/>
</dbReference>
<dbReference type="Proteomes" id="UP000249725">
    <property type="component" value="Unassembled WGS sequence"/>
</dbReference>
<dbReference type="EMBL" id="QFYR01000001">
    <property type="protein sequence ID" value="RAK57296.1"/>
    <property type="molecule type" value="Genomic_DNA"/>
</dbReference>
<dbReference type="Pfam" id="PF00072">
    <property type="entry name" value="Response_reg"/>
    <property type="match status" value="1"/>
</dbReference>
<feature type="DNA-binding region" description="OmpR/PhoB-type" evidence="5">
    <location>
        <begin position="132"/>
        <end position="231"/>
    </location>
</feature>
<comment type="caution">
    <text evidence="8">The sequence shown here is derived from an EMBL/GenBank/DDBJ whole genome shotgun (WGS) entry which is preliminary data.</text>
</comment>
<gene>
    <name evidence="8" type="ORF">DJ018_04945</name>
</gene>
<dbReference type="SUPFAM" id="SSF52172">
    <property type="entry name" value="CheY-like"/>
    <property type="match status" value="1"/>
</dbReference>
<dbReference type="Pfam" id="PF00486">
    <property type="entry name" value="Trans_reg_C"/>
    <property type="match status" value="1"/>
</dbReference>
<dbReference type="CDD" id="cd00383">
    <property type="entry name" value="trans_reg_C"/>
    <property type="match status" value="1"/>
</dbReference>
<dbReference type="InterPro" id="IPR001867">
    <property type="entry name" value="OmpR/PhoB-type_DNA-bd"/>
</dbReference>
<evidence type="ECO:0000256" key="1">
    <source>
        <dbReference type="ARBA" id="ARBA00022553"/>
    </source>
</evidence>